<keyword evidence="2" id="KW-1185">Reference proteome</keyword>
<dbReference type="EMBL" id="CP004350">
    <property type="protein sequence ID" value="AHI20522.1"/>
    <property type="molecule type" value="Genomic_DNA"/>
</dbReference>
<dbReference type="PANTHER" id="PTHR13061">
    <property type="entry name" value="DYNACTIN SUBUNIT P25"/>
    <property type="match status" value="1"/>
</dbReference>
<dbReference type="SUPFAM" id="SSF51161">
    <property type="entry name" value="Trimeric LpxA-like enzymes"/>
    <property type="match status" value="1"/>
</dbReference>
<dbReference type="InterPro" id="IPR050484">
    <property type="entry name" value="Transf_Hexapept/Carb_Anhydrase"/>
</dbReference>
<dbReference type="InterPro" id="IPR047324">
    <property type="entry name" value="LbH_gamma_CA-like"/>
</dbReference>
<dbReference type="PANTHER" id="PTHR13061:SF29">
    <property type="entry name" value="GAMMA CARBONIC ANHYDRASE-LIKE 1, MITOCHONDRIAL-RELATED"/>
    <property type="match status" value="1"/>
</dbReference>
<dbReference type="Proteomes" id="UP000019226">
    <property type="component" value="Chromosome"/>
</dbReference>
<dbReference type="Gene3D" id="2.160.10.10">
    <property type="entry name" value="Hexapeptide repeat proteins"/>
    <property type="match status" value="1"/>
</dbReference>
<sequence>MSHTSSPLILPFQGKTPKIHRSAWIAPNATIIGDVEIGPDASVFYGVVLRGDTNKITIGARCNIQDNSVFHCDADAPATLEDDVTIGHMALVHGAYVEAGSLIGMHAALLSRSRIGAGSLIAGSALVLEGQDIPARSLAAGVPAKVRRELSPEESAAFIPHAARYVDFSKNQAGAGEALSLDDVLFE</sequence>
<gene>
    <name evidence="1" type="ORF">CCASEI_09825</name>
</gene>
<evidence type="ECO:0000313" key="2">
    <source>
        <dbReference type="Proteomes" id="UP000019226"/>
    </source>
</evidence>
<organism evidence="1 2">
    <name type="scientific">Corynebacterium casei LMG S-19264</name>
    <dbReference type="NCBI Taxonomy" id="1285583"/>
    <lineage>
        <taxon>Bacteria</taxon>
        <taxon>Bacillati</taxon>
        <taxon>Actinomycetota</taxon>
        <taxon>Actinomycetes</taxon>
        <taxon>Mycobacteriales</taxon>
        <taxon>Corynebacteriaceae</taxon>
        <taxon>Corynebacterium</taxon>
    </lineage>
</organism>
<protein>
    <recommendedName>
        <fullName evidence="3">Gamma carbonic anhydrase family protein</fullName>
    </recommendedName>
</protein>
<evidence type="ECO:0008006" key="3">
    <source>
        <dbReference type="Google" id="ProtNLM"/>
    </source>
</evidence>
<name>A0ABM5PRT8_9CORY</name>
<dbReference type="CDD" id="cd04645">
    <property type="entry name" value="LbH_gamma_CA_like"/>
    <property type="match status" value="1"/>
</dbReference>
<evidence type="ECO:0000313" key="1">
    <source>
        <dbReference type="EMBL" id="AHI20522.1"/>
    </source>
</evidence>
<dbReference type="GeneID" id="82878080"/>
<proteinExistence type="predicted"/>
<reference evidence="2" key="1">
    <citation type="submission" date="2013-02" db="EMBL/GenBank/DDBJ databases">
        <title>The complete genome sequence of Corynebacterium casei LMG S-19264 (=DSM 44701).</title>
        <authorList>
            <person name="Ruckert C."/>
            <person name="Albersmeier A."/>
            <person name="Kalinowski J."/>
        </authorList>
    </citation>
    <scope>NUCLEOTIDE SEQUENCE [LARGE SCALE GENOMIC DNA]</scope>
    <source>
        <strain evidence="2">LMG S-19264</strain>
    </source>
</reference>
<dbReference type="RefSeq" id="WP_006822735.1">
    <property type="nucleotide sequence ID" value="NZ_CP004350.1"/>
</dbReference>
<accession>A0ABM5PRT8</accession>
<dbReference type="InterPro" id="IPR011004">
    <property type="entry name" value="Trimer_LpxA-like_sf"/>
</dbReference>